<feature type="DNA-binding region" description="H-T-H motif" evidence="4">
    <location>
        <begin position="37"/>
        <end position="56"/>
    </location>
</feature>
<comment type="caution">
    <text evidence="7">The sequence shown here is derived from an EMBL/GenBank/DDBJ whole genome shotgun (WGS) entry which is preliminary data.</text>
</comment>
<dbReference type="PANTHER" id="PTHR30055:SF234">
    <property type="entry name" value="HTH-TYPE TRANSCRIPTIONAL REGULATOR BETI"/>
    <property type="match status" value="1"/>
</dbReference>
<feature type="region of interest" description="Disordered" evidence="5">
    <location>
        <begin position="201"/>
        <end position="248"/>
    </location>
</feature>
<dbReference type="GO" id="GO:0000976">
    <property type="term" value="F:transcription cis-regulatory region binding"/>
    <property type="evidence" value="ECO:0007669"/>
    <property type="project" value="TreeGrafter"/>
</dbReference>
<dbReference type="EMBL" id="BSEV01000001">
    <property type="protein sequence ID" value="GLK06624.1"/>
    <property type="molecule type" value="Genomic_DNA"/>
</dbReference>
<reference evidence="7" key="1">
    <citation type="journal article" date="2014" name="Int. J. Syst. Evol. Microbiol.">
        <title>Complete genome sequence of Corynebacterium casei LMG S-19264T (=DSM 44701T), isolated from a smear-ripened cheese.</title>
        <authorList>
            <consortium name="US DOE Joint Genome Institute (JGI-PGF)"/>
            <person name="Walter F."/>
            <person name="Albersmeier A."/>
            <person name="Kalinowski J."/>
            <person name="Ruckert C."/>
        </authorList>
    </citation>
    <scope>NUCLEOTIDE SEQUENCE</scope>
    <source>
        <strain evidence="7">VKM Ac-2007</strain>
    </source>
</reference>
<evidence type="ECO:0000256" key="5">
    <source>
        <dbReference type="SAM" id="MobiDB-lite"/>
    </source>
</evidence>
<dbReference type="PROSITE" id="PS50977">
    <property type="entry name" value="HTH_TETR_2"/>
    <property type="match status" value="1"/>
</dbReference>
<dbReference type="Proteomes" id="UP001143474">
    <property type="component" value="Unassembled WGS sequence"/>
</dbReference>
<dbReference type="PANTHER" id="PTHR30055">
    <property type="entry name" value="HTH-TYPE TRANSCRIPTIONAL REGULATOR RUTR"/>
    <property type="match status" value="1"/>
</dbReference>
<organism evidence="7 8">
    <name type="scientific">Streptosporangium carneum</name>
    <dbReference type="NCBI Taxonomy" id="47481"/>
    <lineage>
        <taxon>Bacteria</taxon>
        <taxon>Bacillati</taxon>
        <taxon>Actinomycetota</taxon>
        <taxon>Actinomycetes</taxon>
        <taxon>Streptosporangiales</taxon>
        <taxon>Streptosporangiaceae</taxon>
        <taxon>Streptosporangium</taxon>
    </lineage>
</organism>
<evidence type="ECO:0000256" key="4">
    <source>
        <dbReference type="PROSITE-ProRule" id="PRU00335"/>
    </source>
</evidence>
<dbReference type="GO" id="GO:0003700">
    <property type="term" value="F:DNA-binding transcription factor activity"/>
    <property type="evidence" value="ECO:0007669"/>
    <property type="project" value="TreeGrafter"/>
</dbReference>
<evidence type="ECO:0000256" key="1">
    <source>
        <dbReference type="ARBA" id="ARBA00023015"/>
    </source>
</evidence>
<evidence type="ECO:0000256" key="3">
    <source>
        <dbReference type="ARBA" id="ARBA00023163"/>
    </source>
</evidence>
<dbReference type="InterPro" id="IPR050109">
    <property type="entry name" value="HTH-type_TetR-like_transc_reg"/>
</dbReference>
<dbReference type="Pfam" id="PF00440">
    <property type="entry name" value="TetR_N"/>
    <property type="match status" value="1"/>
</dbReference>
<protein>
    <recommendedName>
        <fullName evidence="6">HTH tetR-type domain-containing protein</fullName>
    </recommendedName>
</protein>
<sequence>MSVPLRLSRRQAKAHTRRRLLAAAAEVFAEQGFAGASVDEIASRAGRTVGALYSSFTGKDDLFRTLLDEHVAHPLDGDGGNPPQWEDGVPGFAAFGASMAELADQHTISSTLELEFLRYALTRPELLDRLAERWLAPRTAVARMVAPHFASHDAAAVATVVVGLFEGLAIQRRADPSAVPSELFATALGWLMTGIEHASEDGTAENLSLENRPPENLSPEEPGPENDTRRDDMCGPRAPKNRAPGQSG</sequence>
<keyword evidence="3" id="KW-0804">Transcription</keyword>
<keyword evidence="2 4" id="KW-0238">DNA-binding</keyword>
<dbReference type="PRINTS" id="PR00455">
    <property type="entry name" value="HTHTETR"/>
</dbReference>
<dbReference type="InterPro" id="IPR001647">
    <property type="entry name" value="HTH_TetR"/>
</dbReference>
<reference evidence="7" key="2">
    <citation type="submission" date="2023-01" db="EMBL/GenBank/DDBJ databases">
        <authorList>
            <person name="Sun Q."/>
            <person name="Evtushenko L."/>
        </authorList>
    </citation>
    <scope>NUCLEOTIDE SEQUENCE</scope>
    <source>
        <strain evidence="7">VKM Ac-2007</strain>
    </source>
</reference>
<evidence type="ECO:0000313" key="7">
    <source>
        <dbReference type="EMBL" id="GLK06624.1"/>
    </source>
</evidence>
<dbReference type="SUPFAM" id="SSF46689">
    <property type="entry name" value="Homeodomain-like"/>
    <property type="match status" value="1"/>
</dbReference>
<dbReference type="AlphaFoldDB" id="A0A9W6M9V4"/>
<proteinExistence type="predicted"/>
<evidence type="ECO:0000259" key="6">
    <source>
        <dbReference type="PROSITE" id="PS50977"/>
    </source>
</evidence>
<dbReference type="InterPro" id="IPR009057">
    <property type="entry name" value="Homeodomain-like_sf"/>
</dbReference>
<gene>
    <name evidence="7" type="ORF">GCM10017600_00290</name>
</gene>
<feature type="domain" description="HTH tetR-type" evidence="6">
    <location>
        <begin position="14"/>
        <end position="74"/>
    </location>
</feature>
<dbReference type="SUPFAM" id="SSF48498">
    <property type="entry name" value="Tetracyclin repressor-like, C-terminal domain"/>
    <property type="match status" value="1"/>
</dbReference>
<dbReference type="Gene3D" id="1.10.357.10">
    <property type="entry name" value="Tetracycline Repressor, domain 2"/>
    <property type="match status" value="1"/>
</dbReference>
<keyword evidence="1" id="KW-0805">Transcription regulation</keyword>
<evidence type="ECO:0000256" key="2">
    <source>
        <dbReference type="ARBA" id="ARBA00023125"/>
    </source>
</evidence>
<dbReference type="InterPro" id="IPR036271">
    <property type="entry name" value="Tet_transcr_reg_TetR-rel_C_sf"/>
</dbReference>
<dbReference type="RefSeq" id="WP_271215230.1">
    <property type="nucleotide sequence ID" value="NZ_BAAAVD010000021.1"/>
</dbReference>
<name>A0A9W6M9V4_9ACTN</name>
<accession>A0A9W6M9V4</accession>
<keyword evidence="8" id="KW-1185">Reference proteome</keyword>
<evidence type="ECO:0000313" key="8">
    <source>
        <dbReference type="Proteomes" id="UP001143474"/>
    </source>
</evidence>